<feature type="region of interest" description="Disordered" evidence="1">
    <location>
        <begin position="148"/>
        <end position="189"/>
    </location>
</feature>
<name>A0AAN7YM47_9PEZI</name>
<comment type="caution">
    <text evidence="2">The sequence shown here is derived from an EMBL/GenBank/DDBJ whole genome shotgun (WGS) entry which is preliminary data.</text>
</comment>
<protein>
    <submittedName>
        <fullName evidence="2">Uncharacterized protein</fullName>
    </submittedName>
</protein>
<accession>A0AAN7YM47</accession>
<gene>
    <name evidence="2" type="ORF">LTR62_007819</name>
</gene>
<dbReference type="EMBL" id="JAVRRL010000078">
    <property type="protein sequence ID" value="KAK5108759.1"/>
    <property type="molecule type" value="Genomic_DNA"/>
</dbReference>
<reference evidence="2" key="1">
    <citation type="submission" date="2023-08" db="EMBL/GenBank/DDBJ databases">
        <title>Black Yeasts Isolated from many extreme environments.</title>
        <authorList>
            <person name="Coleine C."/>
            <person name="Stajich J.E."/>
            <person name="Selbmann L."/>
        </authorList>
    </citation>
    <scope>NUCLEOTIDE SEQUENCE</scope>
    <source>
        <strain evidence="2">CCFEE 5401</strain>
    </source>
</reference>
<organism evidence="2 3">
    <name type="scientific">Meristemomyces frigidus</name>
    <dbReference type="NCBI Taxonomy" id="1508187"/>
    <lineage>
        <taxon>Eukaryota</taxon>
        <taxon>Fungi</taxon>
        <taxon>Dikarya</taxon>
        <taxon>Ascomycota</taxon>
        <taxon>Pezizomycotina</taxon>
        <taxon>Dothideomycetes</taxon>
        <taxon>Dothideomycetidae</taxon>
        <taxon>Mycosphaerellales</taxon>
        <taxon>Teratosphaeriaceae</taxon>
        <taxon>Meristemomyces</taxon>
    </lineage>
</organism>
<proteinExistence type="predicted"/>
<evidence type="ECO:0000313" key="2">
    <source>
        <dbReference type="EMBL" id="KAK5108759.1"/>
    </source>
</evidence>
<evidence type="ECO:0000313" key="3">
    <source>
        <dbReference type="Proteomes" id="UP001310890"/>
    </source>
</evidence>
<evidence type="ECO:0000256" key="1">
    <source>
        <dbReference type="SAM" id="MobiDB-lite"/>
    </source>
</evidence>
<sequence>MFHNKARPAPSKDALKVLYQLAYISSGTAVGVAGLCAEERRRRTTVVQKIAENARRIRQSPRYYHSSVAAEVEGGGGEDVVGLGGGFEWVMQYGAVKEKRSRRVDGGVKRSDELAARGEELPSVVEKGYAQLNPVVREGADGRVTHLRQGAAAASPAPARIRRRQELSLGSQDGTFRPQREDRKEKSVREWGERRHDIKRLAIARHDSNHNQERARTTEAVAQASHERTHASVYDLEAEARRLKATTMQKGDAIPVATRETIRRCFQGCIEADSLPLTRRVLIASKALLDPREYAQECDNFLELCDANKSYQLVCELFRRSRSSAMSLSKLSDASIEIVAAAYAETNKQIGDVAYFVPLYRRLPAHLRVRLTKKWTRLSLMALWRSTRDLPRVMKRVHEVRTTAAEANDTDAMRLLDLTLLDILLSANSHEQALDLLTRMHAEAPDDTVAVTAAAVSFARKSEWSSVDKALDIAKTSASFSIDADAARRLNNVIHLYAKVHDAIQTWKFVTALVDDLAFRPNQATTMIMLQTFISNGCIWLIPKWLRYSRVLGVRIVMDSQAVAKLLGRFYVEFRPSHVLMLWFGRNLVHRAPALAGAEVMDPIREAVAWDLRNCSGQNKVRIRESIGKSLRAIGDHGVAGGSAGMEGGVLHEMDGSLVDTVGEKQDVLDTWGVELSSMVQQEAETVVKARDGHDELQATQVREAAADDNGTPEMLFTDEMNNDNERDMLLALSLGNYKRVISLYKSLLDADGLPGSPFILEVAVQACLKLENGDTGLASELLQAAKEKGMNISCAIGPMLINQIKQLSNSGTWQRLNHLRRDVIEYYQVNDNNGWPIKHHVCIAAADLLLKEGLPQQALDVLQSILQSQWAVKHPPNISLMTCALRAYVALRSELGVRAVFRSVLGGQKKVHIDLRFINTARQILRKLRQQAGYRGDANSTSVLRAVLTDSIRLCHECRRVQRFEAKKVGVKLVACLVRVANEAARPPVPLDQRAEIEAALFGGTPADSSAPSQRFRDRAQTYKLAIARSLRADRNVLGKRRRLPVAVGTRGGGRLRWTRRYRAFLRHELVVREDGGRVASFRYRASGL</sequence>
<dbReference type="Proteomes" id="UP001310890">
    <property type="component" value="Unassembled WGS sequence"/>
</dbReference>
<feature type="compositionally biased region" description="Basic and acidic residues" evidence="1">
    <location>
        <begin position="178"/>
        <end position="189"/>
    </location>
</feature>
<dbReference type="AlphaFoldDB" id="A0AAN7YM47"/>